<proteinExistence type="predicted"/>
<organism evidence="1 2">
    <name type="scientific">Asparagus officinalis</name>
    <name type="common">Garden asparagus</name>
    <dbReference type="NCBI Taxonomy" id="4686"/>
    <lineage>
        <taxon>Eukaryota</taxon>
        <taxon>Viridiplantae</taxon>
        <taxon>Streptophyta</taxon>
        <taxon>Embryophyta</taxon>
        <taxon>Tracheophyta</taxon>
        <taxon>Spermatophyta</taxon>
        <taxon>Magnoliopsida</taxon>
        <taxon>Liliopsida</taxon>
        <taxon>Asparagales</taxon>
        <taxon>Asparagaceae</taxon>
        <taxon>Asparagoideae</taxon>
        <taxon>Asparagus</taxon>
    </lineage>
</organism>
<evidence type="ECO:0000313" key="1">
    <source>
        <dbReference type="EMBL" id="ONK56332.1"/>
    </source>
</evidence>
<dbReference type="AlphaFoldDB" id="A0A5P1E162"/>
<name>A0A5P1E162_ASPOF</name>
<dbReference type="Proteomes" id="UP000243459">
    <property type="component" value="Chromosome 10"/>
</dbReference>
<reference evidence="2" key="1">
    <citation type="journal article" date="2017" name="Nat. Commun.">
        <title>The asparagus genome sheds light on the origin and evolution of a young Y chromosome.</title>
        <authorList>
            <person name="Harkess A."/>
            <person name="Zhou J."/>
            <person name="Xu C."/>
            <person name="Bowers J.E."/>
            <person name="Van der Hulst R."/>
            <person name="Ayyampalayam S."/>
            <person name="Mercati F."/>
            <person name="Riccardi P."/>
            <person name="McKain M.R."/>
            <person name="Kakrana A."/>
            <person name="Tang H."/>
            <person name="Ray J."/>
            <person name="Groenendijk J."/>
            <person name="Arikit S."/>
            <person name="Mathioni S.M."/>
            <person name="Nakano M."/>
            <person name="Shan H."/>
            <person name="Telgmann-Rauber A."/>
            <person name="Kanno A."/>
            <person name="Yue Z."/>
            <person name="Chen H."/>
            <person name="Li W."/>
            <person name="Chen Y."/>
            <person name="Xu X."/>
            <person name="Zhang Y."/>
            <person name="Luo S."/>
            <person name="Chen H."/>
            <person name="Gao J."/>
            <person name="Mao Z."/>
            <person name="Pires J.C."/>
            <person name="Luo M."/>
            <person name="Kudrna D."/>
            <person name="Wing R.A."/>
            <person name="Meyers B.C."/>
            <person name="Yi K."/>
            <person name="Kong H."/>
            <person name="Lavrijsen P."/>
            <person name="Sunseri F."/>
            <person name="Falavigna A."/>
            <person name="Ye Y."/>
            <person name="Leebens-Mack J.H."/>
            <person name="Chen G."/>
        </authorList>
    </citation>
    <scope>NUCLEOTIDE SEQUENCE [LARGE SCALE GENOMIC DNA]</scope>
    <source>
        <strain evidence="2">cv. DH0086</strain>
    </source>
</reference>
<keyword evidence="2" id="KW-1185">Reference proteome</keyword>
<evidence type="ECO:0000313" key="2">
    <source>
        <dbReference type="Proteomes" id="UP000243459"/>
    </source>
</evidence>
<sequence>MRLATGCNTRDKVVTGYLLIPLATEEVVGSSKPVDAKAGVEVIGLDSKSILTHRPGKEPVESARKVVEETALLHVPHVEETIGDNKIREREEGGWPFPHWISEVDS</sequence>
<accession>A0A5P1E162</accession>
<dbReference type="Gramene" id="ONK56332">
    <property type="protein sequence ID" value="ONK56332"/>
    <property type="gene ID" value="A4U43_C10F6920"/>
</dbReference>
<gene>
    <name evidence="1" type="ORF">A4U43_C10F6920</name>
</gene>
<dbReference type="EMBL" id="CM007390">
    <property type="protein sequence ID" value="ONK56332.1"/>
    <property type="molecule type" value="Genomic_DNA"/>
</dbReference>
<protein>
    <submittedName>
        <fullName evidence="1">Uncharacterized protein</fullName>
    </submittedName>
</protein>